<evidence type="ECO:0000313" key="3">
    <source>
        <dbReference type="Proteomes" id="UP001558613"/>
    </source>
</evidence>
<keyword evidence="3" id="KW-1185">Reference proteome</keyword>
<feature type="compositionally biased region" description="Polar residues" evidence="1">
    <location>
        <begin position="85"/>
        <end position="94"/>
    </location>
</feature>
<feature type="compositionally biased region" description="Polar residues" evidence="1">
    <location>
        <begin position="140"/>
        <end position="155"/>
    </location>
</feature>
<gene>
    <name evidence="2" type="ORF">QQF64_012182</name>
</gene>
<name>A0ABR3LUQ6_9TELE</name>
<accession>A0ABR3LUQ6</accession>
<organism evidence="2 3">
    <name type="scientific">Cirrhinus molitorella</name>
    <name type="common">mud carp</name>
    <dbReference type="NCBI Taxonomy" id="172907"/>
    <lineage>
        <taxon>Eukaryota</taxon>
        <taxon>Metazoa</taxon>
        <taxon>Chordata</taxon>
        <taxon>Craniata</taxon>
        <taxon>Vertebrata</taxon>
        <taxon>Euteleostomi</taxon>
        <taxon>Actinopterygii</taxon>
        <taxon>Neopterygii</taxon>
        <taxon>Teleostei</taxon>
        <taxon>Ostariophysi</taxon>
        <taxon>Cypriniformes</taxon>
        <taxon>Cyprinidae</taxon>
        <taxon>Labeoninae</taxon>
        <taxon>Labeonini</taxon>
        <taxon>Cirrhinus</taxon>
    </lineage>
</organism>
<proteinExistence type="predicted"/>
<dbReference type="Proteomes" id="UP001558613">
    <property type="component" value="Unassembled WGS sequence"/>
</dbReference>
<comment type="caution">
    <text evidence="2">The sequence shown here is derived from an EMBL/GenBank/DDBJ whole genome shotgun (WGS) entry which is preliminary data.</text>
</comment>
<protein>
    <submittedName>
        <fullName evidence="2">Uncharacterized protein</fullName>
    </submittedName>
</protein>
<reference evidence="2 3" key="1">
    <citation type="submission" date="2023-09" db="EMBL/GenBank/DDBJ databases">
        <authorList>
            <person name="Wang M."/>
        </authorList>
    </citation>
    <scope>NUCLEOTIDE SEQUENCE [LARGE SCALE GENOMIC DNA]</scope>
    <source>
        <strain evidence="2">GT-2023</strain>
        <tissue evidence="2">Liver</tissue>
    </source>
</reference>
<evidence type="ECO:0000256" key="1">
    <source>
        <dbReference type="SAM" id="MobiDB-lite"/>
    </source>
</evidence>
<evidence type="ECO:0000313" key="2">
    <source>
        <dbReference type="EMBL" id="KAL1256637.1"/>
    </source>
</evidence>
<dbReference type="EMBL" id="JAYMGO010000018">
    <property type="protein sequence ID" value="KAL1256637.1"/>
    <property type="molecule type" value="Genomic_DNA"/>
</dbReference>
<feature type="region of interest" description="Disordered" evidence="1">
    <location>
        <begin position="85"/>
        <end position="155"/>
    </location>
</feature>
<sequence length="155" mass="17220">MPYPYTYNTDPERYVAYYQNQAGNGLPGYAGGGVMYGSGLGGVFRKLFRMAMPLLKQGFRIAKPHLKSAAKNILSDVVTNTLTHSFNNNNTQDGSGLMVMSRKRMSRPPGVRRSGQTQKKRKRAPKKTSVIKRGRKTASKRVTTAKSKRSANTIF</sequence>
<feature type="compositionally biased region" description="Basic residues" evidence="1">
    <location>
        <begin position="118"/>
        <end position="139"/>
    </location>
</feature>